<keyword evidence="4 7" id="KW-0808">Transferase</keyword>
<protein>
    <recommendedName>
        <fullName evidence="2 7">Site-specific DNA-methyltransferase (adenine-specific)</fullName>
        <ecNumber evidence="2 7">2.1.1.72</ecNumber>
    </recommendedName>
</protein>
<dbReference type="Gene3D" id="3.40.50.150">
    <property type="entry name" value="Vaccinia Virus protein VP39"/>
    <property type="match status" value="1"/>
</dbReference>
<comment type="caution">
    <text evidence="8">The sequence shown here is derived from an EMBL/GenBank/DDBJ whole genome shotgun (WGS) entry which is preliminary data.</text>
</comment>
<dbReference type="GO" id="GO:0008168">
    <property type="term" value="F:methyltransferase activity"/>
    <property type="evidence" value="ECO:0007669"/>
    <property type="project" value="UniProtKB-KW"/>
</dbReference>
<gene>
    <name evidence="8" type="ORF">ABMC12_14705</name>
</gene>
<dbReference type="InterPro" id="IPR023095">
    <property type="entry name" value="Ade_MeTrfase_dom_2"/>
</dbReference>
<dbReference type="GO" id="GO:0032259">
    <property type="term" value="P:methylation"/>
    <property type="evidence" value="ECO:0007669"/>
    <property type="project" value="UniProtKB-KW"/>
</dbReference>
<evidence type="ECO:0000256" key="7">
    <source>
        <dbReference type="RuleBase" id="RU361257"/>
    </source>
</evidence>
<evidence type="ECO:0000313" key="9">
    <source>
        <dbReference type="Proteomes" id="UP001467192"/>
    </source>
</evidence>
<evidence type="ECO:0000256" key="3">
    <source>
        <dbReference type="ARBA" id="ARBA00022603"/>
    </source>
</evidence>
<dbReference type="InterPro" id="IPR012327">
    <property type="entry name" value="MeTrfase_D12"/>
</dbReference>
<evidence type="ECO:0000313" key="8">
    <source>
        <dbReference type="EMBL" id="MES0427522.1"/>
    </source>
</evidence>
<dbReference type="Pfam" id="PF02086">
    <property type="entry name" value="MethyltransfD12"/>
    <property type="match status" value="1"/>
</dbReference>
<evidence type="ECO:0000256" key="1">
    <source>
        <dbReference type="ARBA" id="ARBA00006594"/>
    </source>
</evidence>
<keyword evidence="5 7" id="KW-0949">S-adenosyl-L-methionine</keyword>
<accession>A0ABV1ZGZ2</accession>
<dbReference type="Gene3D" id="1.10.1020.10">
    <property type="entry name" value="Adenine-specific Methyltransferase, Domain 2"/>
    <property type="match status" value="1"/>
</dbReference>
<organism evidence="8 9">
    <name type="scientific">Enterobacter intestinihominis</name>
    <dbReference type="NCBI Taxonomy" id="3133180"/>
    <lineage>
        <taxon>Bacteria</taxon>
        <taxon>Pseudomonadati</taxon>
        <taxon>Pseudomonadota</taxon>
        <taxon>Gammaproteobacteria</taxon>
        <taxon>Enterobacterales</taxon>
        <taxon>Enterobacteriaceae</taxon>
        <taxon>Enterobacter</taxon>
    </lineage>
</organism>
<dbReference type="SUPFAM" id="SSF53335">
    <property type="entry name" value="S-adenosyl-L-methionine-dependent methyltransferases"/>
    <property type="match status" value="1"/>
</dbReference>
<proteinExistence type="inferred from homology"/>
<dbReference type="PANTHER" id="PTHR30481:SF3">
    <property type="entry name" value="DNA ADENINE METHYLASE"/>
    <property type="match status" value="1"/>
</dbReference>
<keyword evidence="9" id="KW-1185">Reference proteome</keyword>
<evidence type="ECO:0000256" key="2">
    <source>
        <dbReference type="ARBA" id="ARBA00011900"/>
    </source>
</evidence>
<reference evidence="9" key="1">
    <citation type="journal article" date="2024" name="Commun. Biol.">
        <title>Bacillamide D produced by Bacillus cereus from the mouse intestinal bacterial collection (miBC) is a potent cytotoxin in vitro.</title>
        <authorList>
            <person name="Hohmann M."/>
            <person name="Brunner V."/>
            <person name="Johannes W."/>
            <person name="Schum D."/>
            <person name="Carroll L.M."/>
            <person name="Liu T."/>
            <person name="Sasaki D."/>
            <person name="Bosch J."/>
            <person name="Clavel T."/>
            <person name="Sieber S.A."/>
            <person name="Zeller G."/>
            <person name="Tschurtschenthaler M."/>
            <person name="Janssen K.P."/>
            <person name="Gulder T.A.M."/>
        </authorList>
    </citation>
    <scope>NUCLEOTIDE SEQUENCE [LARGE SCALE GENOMIC DNA]</scope>
    <source>
        <strain evidence="9">LK_304 Iso 8</strain>
    </source>
</reference>
<dbReference type="PRINTS" id="PR00505">
    <property type="entry name" value="D12N6MTFRASE"/>
</dbReference>
<dbReference type="NCBIfam" id="TIGR00571">
    <property type="entry name" value="dam"/>
    <property type="match status" value="1"/>
</dbReference>
<dbReference type="PROSITE" id="PS00092">
    <property type="entry name" value="N6_MTASE"/>
    <property type="match status" value="1"/>
</dbReference>
<comment type="similarity">
    <text evidence="1 7">Belongs to the N(4)/N(6)-methyltransferase family.</text>
</comment>
<dbReference type="InterPro" id="IPR002052">
    <property type="entry name" value="DNA_methylase_N6_adenine_CS"/>
</dbReference>
<dbReference type="InterPro" id="IPR012263">
    <property type="entry name" value="M_m6A_EcoRV"/>
</dbReference>
<evidence type="ECO:0000256" key="6">
    <source>
        <dbReference type="ARBA" id="ARBA00047942"/>
    </source>
</evidence>
<dbReference type="Proteomes" id="UP001467192">
    <property type="component" value="Unassembled WGS sequence"/>
</dbReference>
<evidence type="ECO:0000256" key="5">
    <source>
        <dbReference type="ARBA" id="ARBA00022691"/>
    </source>
</evidence>
<dbReference type="InterPro" id="IPR029063">
    <property type="entry name" value="SAM-dependent_MTases_sf"/>
</dbReference>
<comment type="catalytic activity">
    <reaction evidence="6 7">
        <text>a 2'-deoxyadenosine in DNA + S-adenosyl-L-methionine = an N(6)-methyl-2'-deoxyadenosine in DNA + S-adenosyl-L-homocysteine + H(+)</text>
        <dbReference type="Rhea" id="RHEA:15197"/>
        <dbReference type="Rhea" id="RHEA-COMP:12418"/>
        <dbReference type="Rhea" id="RHEA-COMP:12419"/>
        <dbReference type="ChEBI" id="CHEBI:15378"/>
        <dbReference type="ChEBI" id="CHEBI:57856"/>
        <dbReference type="ChEBI" id="CHEBI:59789"/>
        <dbReference type="ChEBI" id="CHEBI:90615"/>
        <dbReference type="ChEBI" id="CHEBI:90616"/>
        <dbReference type="EC" id="2.1.1.72"/>
    </reaction>
</comment>
<evidence type="ECO:0000256" key="4">
    <source>
        <dbReference type="ARBA" id="ARBA00022679"/>
    </source>
</evidence>
<dbReference type="PANTHER" id="PTHR30481">
    <property type="entry name" value="DNA ADENINE METHYLASE"/>
    <property type="match status" value="1"/>
</dbReference>
<sequence>MSTILKWAGNKTAIMPELIKHLPAGPRLVEPFAGSCAVMMATDYPHYLVADINADLINFYKNASQHTEELISCSWGLFSEDNNAESYYDNRLRFNEDTSLTALERAELFLYLNRHCYRGLCRYNQSGKFNVPFGNYKKPYFPHAEILTFAEKAVRATFICASYAETLEMLQIGDVVYCDPPYDGTFVAYHTGGFSEKDQYHLASILERRSSEGYQVVVSNSDTSLVNSLYHHFTRHRITAKRSMGVEAGDGKSAEEIIAISEMVAPVPLYGHAITFYQRFKRQGIKSKRNKNNTGGEL</sequence>
<dbReference type="EC" id="2.1.1.72" evidence="2 7"/>
<keyword evidence="3 7" id="KW-0489">Methyltransferase</keyword>
<dbReference type="EMBL" id="JBEBZA010000015">
    <property type="protein sequence ID" value="MES0427522.1"/>
    <property type="molecule type" value="Genomic_DNA"/>
</dbReference>
<name>A0ABV1ZGZ2_9ENTR</name>
<dbReference type="RefSeq" id="WP_349116315.1">
    <property type="nucleotide sequence ID" value="NZ_JBBNPZ010000015.1"/>
</dbReference>
<dbReference type="PIRSF" id="PIRSF000398">
    <property type="entry name" value="M_m6A_EcoRV"/>
    <property type="match status" value="1"/>
</dbReference>